<evidence type="ECO:0000313" key="1">
    <source>
        <dbReference type="EMBL" id="PDP39715.1"/>
    </source>
</evidence>
<accession>A0A2A6E4U8</accession>
<reference evidence="1 2" key="1">
    <citation type="submission" date="2017-09" db="EMBL/GenBank/DDBJ databases">
        <title>Phase variable restriction modification systems are present in the genome sequences of periodontal pathogens Prevotella intermedia, Tannerella forsythia and Porphyromonas gingivalis.</title>
        <authorList>
            <person name="Haigh R.D."/>
            <person name="Crawford L."/>
            <person name="Ralph J."/>
            <person name="Wanford J."/>
            <person name="Vartoukian S.R."/>
            <person name="Hijazib K."/>
            <person name="Wade W."/>
            <person name="Oggioni M.R."/>
        </authorList>
    </citation>
    <scope>NUCLEOTIDE SEQUENCE [LARGE SCALE GENOMIC DNA]</scope>
    <source>
        <strain evidence="1 2">WW11663</strain>
    </source>
</reference>
<feature type="non-terminal residue" evidence="1">
    <location>
        <position position="74"/>
    </location>
</feature>
<dbReference type="AlphaFoldDB" id="A0A2A6E4U8"/>
<protein>
    <submittedName>
        <fullName evidence="1">Uncharacterized protein</fullName>
    </submittedName>
</protein>
<feature type="non-terminal residue" evidence="1">
    <location>
        <position position="1"/>
    </location>
</feature>
<comment type="caution">
    <text evidence="1">The sequence shown here is derived from an EMBL/GenBank/DDBJ whole genome shotgun (WGS) entry which is preliminary data.</text>
</comment>
<gene>
    <name evidence="1" type="ORF">CLI86_14095</name>
</gene>
<dbReference type="EMBL" id="NSLJ01000140">
    <property type="protein sequence ID" value="PDP39715.1"/>
    <property type="molecule type" value="Genomic_DNA"/>
</dbReference>
<dbReference type="Proteomes" id="UP000219259">
    <property type="component" value="Unassembled WGS sequence"/>
</dbReference>
<organism evidence="1 2">
    <name type="scientific">Tannerella forsythia</name>
    <name type="common">Bacteroides forsythus</name>
    <dbReference type="NCBI Taxonomy" id="28112"/>
    <lineage>
        <taxon>Bacteria</taxon>
        <taxon>Pseudomonadati</taxon>
        <taxon>Bacteroidota</taxon>
        <taxon>Bacteroidia</taxon>
        <taxon>Bacteroidales</taxon>
        <taxon>Tannerellaceae</taxon>
        <taxon>Tannerella</taxon>
    </lineage>
</organism>
<name>A0A2A6E4U8_TANFO</name>
<evidence type="ECO:0000313" key="2">
    <source>
        <dbReference type="Proteomes" id="UP000219259"/>
    </source>
</evidence>
<proteinExistence type="predicted"/>
<sequence>RAIGRILKISHTIVYYWVKEWGERVALPQKEGPVSVVELDEMPTYIGSKKTTVGYGLLLIDLENDLSLLSVGTE</sequence>